<dbReference type="SUPFAM" id="SSF51246">
    <property type="entry name" value="Rudiment single hybrid motif"/>
    <property type="match status" value="1"/>
</dbReference>
<protein>
    <recommendedName>
        <fullName evidence="4 12">Phosphoribosylamine--glycine ligase</fullName>
        <ecNumber evidence="4 12">6.3.4.13</ecNumber>
    </recommendedName>
    <alternativeName>
        <fullName evidence="12">GARS</fullName>
    </alternativeName>
    <alternativeName>
        <fullName evidence="10 12">Glycinamide ribonucleotide synthetase</fullName>
    </alternativeName>
    <alternativeName>
        <fullName evidence="11 12">Phosphoribosylglycinamide synthetase</fullName>
    </alternativeName>
</protein>
<comment type="similarity">
    <text evidence="9 12">Belongs to the GARS family.</text>
</comment>
<dbReference type="InterPro" id="IPR011054">
    <property type="entry name" value="Rudment_hybrid_motif"/>
</dbReference>
<gene>
    <name evidence="12 15" type="primary">purD</name>
    <name evidence="15" type="ORF">ACFOZ8_21270</name>
</gene>
<organism evidence="15 16">
    <name type="scientific">Paenibacillus xanthanilyticus</name>
    <dbReference type="NCBI Taxonomy" id="1783531"/>
    <lineage>
        <taxon>Bacteria</taxon>
        <taxon>Bacillati</taxon>
        <taxon>Bacillota</taxon>
        <taxon>Bacilli</taxon>
        <taxon>Bacillales</taxon>
        <taxon>Paenibacillaceae</taxon>
        <taxon>Paenibacillus</taxon>
    </lineage>
</organism>
<dbReference type="SMART" id="SM01210">
    <property type="entry name" value="GARS_C"/>
    <property type="match status" value="1"/>
</dbReference>
<evidence type="ECO:0000256" key="6">
    <source>
        <dbReference type="ARBA" id="ARBA00022741"/>
    </source>
</evidence>
<dbReference type="EC" id="6.3.4.13" evidence="4 12"/>
<dbReference type="InterPro" id="IPR000115">
    <property type="entry name" value="PRibGlycinamide_synth"/>
</dbReference>
<dbReference type="Pfam" id="PF02844">
    <property type="entry name" value="GARS_N"/>
    <property type="match status" value="1"/>
</dbReference>
<comment type="caution">
    <text evidence="15">The sequence shown here is derived from an EMBL/GenBank/DDBJ whole genome shotgun (WGS) entry which is preliminary data.</text>
</comment>
<dbReference type="NCBIfam" id="TIGR00877">
    <property type="entry name" value="purD"/>
    <property type="match status" value="1"/>
</dbReference>
<evidence type="ECO:0000256" key="3">
    <source>
        <dbReference type="ARBA" id="ARBA00005174"/>
    </source>
</evidence>
<comment type="cofactor">
    <cofactor evidence="1">
        <name>Mn(2+)</name>
        <dbReference type="ChEBI" id="CHEBI:29035"/>
    </cofactor>
</comment>
<evidence type="ECO:0000256" key="4">
    <source>
        <dbReference type="ARBA" id="ARBA00013255"/>
    </source>
</evidence>
<dbReference type="InterPro" id="IPR020560">
    <property type="entry name" value="PRibGlycinamide_synth_C-dom"/>
</dbReference>
<dbReference type="Gene3D" id="3.30.470.20">
    <property type="entry name" value="ATP-grasp fold, B domain"/>
    <property type="match status" value="1"/>
</dbReference>
<feature type="domain" description="ATP-grasp" evidence="14">
    <location>
        <begin position="107"/>
        <end position="313"/>
    </location>
</feature>
<dbReference type="Proteomes" id="UP001595715">
    <property type="component" value="Unassembled WGS sequence"/>
</dbReference>
<dbReference type="Gene3D" id="3.30.1490.20">
    <property type="entry name" value="ATP-grasp fold, A domain"/>
    <property type="match status" value="1"/>
</dbReference>
<evidence type="ECO:0000256" key="13">
    <source>
        <dbReference type="PROSITE-ProRule" id="PRU00409"/>
    </source>
</evidence>
<evidence type="ECO:0000313" key="15">
    <source>
        <dbReference type="EMBL" id="MFC4102168.1"/>
    </source>
</evidence>
<evidence type="ECO:0000256" key="9">
    <source>
        <dbReference type="ARBA" id="ARBA00038345"/>
    </source>
</evidence>
<reference evidence="16" key="1">
    <citation type="journal article" date="2019" name="Int. J. Syst. Evol. Microbiol.">
        <title>The Global Catalogue of Microorganisms (GCM) 10K type strain sequencing project: providing services to taxonomists for standard genome sequencing and annotation.</title>
        <authorList>
            <consortium name="The Broad Institute Genomics Platform"/>
            <consortium name="The Broad Institute Genome Sequencing Center for Infectious Disease"/>
            <person name="Wu L."/>
            <person name="Ma J."/>
        </authorList>
    </citation>
    <scope>NUCLEOTIDE SEQUENCE [LARGE SCALE GENOMIC DNA]</scope>
    <source>
        <strain evidence="16">IBRC-M 10987</strain>
    </source>
</reference>
<dbReference type="SMART" id="SM01209">
    <property type="entry name" value="GARS_A"/>
    <property type="match status" value="1"/>
</dbReference>
<dbReference type="Pfam" id="PF01071">
    <property type="entry name" value="GARS_A"/>
    <property type="match status" value="1"/>
</dbReference>
<dbReference type="HAMAP" id="MF_00138">
    <property type="entry name" value="GARS"/>
    <property type="match status" value="1"/>
</dbReference>
<dbReference type="SUPFAM" id="SSF52440">
    <property type="entry name" value="PreATP-grasp domain"/>
    <property type="match status" value="1"/>
</dbReference>
<dbReference type="PANTHER" id="PTHR43472:SF1">
    <property type="entry name" value="PHOSPHORIBOSYLAMINE--GLYCINE LIGASE, CHLOROPLASTIC"/>
    <property type="match status" value="1"/>
</dbReference>
<dbReference type="RefSeq" id="WP_377720794.1">
    <property type="nucleotide sequence ID" value="NZ_JBHSAM010000031.1"/>
</dbReference>
<dbReference type="InterPro" id="IPR011761">
    <property type="entry name" value="ATP-grasp"/>
</dbReference>
<evidence type="ECO:0000256" key="8">
    <source>
        <dbReference type="ARBA" id="ARBA00022840"/>
    </source>
</evidence>
<keyword evidence="5 12" id="KW-0436">Ligase</keyword>
<dbReference type="InterPro" id="IPR037123">
    <property type="entry name" value="PRibGlycinamide_synth_C_sf"/>
</dbReference>
<dbReference type="PROSITE" id="PS50975">
    <property type="entry name" value="ATP_GRASP"/>
    <property type="match status" value="1"/>
</dbReference>
<dbReference type="Gene3D" id="3.40.50.20">
    <property type="match status" value="1"/>
</dbReference>
<dbReference type="EMBL" id="JBHSAM010000031">
    <property type="protein sequence ID" value="MFC4102168.1"/>
    <property type="molecule type" value="Genomic_DNA"/>
</dbReference>
<name>A0ABV8K847_9BACL</name>
<evidence type="ECO:0000256" key="11">
    <source>
        <dbReference type="ARBA" id="ARBA00042864"/>
    </source>
</evidence>
<keyword evidence="8 13" id="KW-0067">ATP-binding</keyword>
<evidence type="ECO:0000256" key="1">
    <source>
        <dbReference type="ARBA" id="ARBA00001936"/>
    </source>
</evidence>
<evidence type="ECO:0000256" key="5">
    <source>
        <dbReference type="ARBA" id="ARBA00022598"/>
    </source>
</evidence>
<comment type="cofactor">
    <cofactor evidence="2">
        <name>Mg(2+)</name>
        <dbReference type="ChEBI" id="CHEBI:18420"/>
    </cofactor>
</comment>
<dbReference type="SUPFAM" id="SSF56059">
    <property type="entry name" value="Glutathione synthetase ATP-binding domain-like"/>
    <property type="match status" value="1"/>
</dbReference>
<comment type="pathway">
    <text evidence="3 12">Purine metabolism; IMP biosynthesis via de novo pathway; N(1)-(5-phospho-D-ribosyl)glycinamide from 5-phospho-alpha-D-ribose 1-diphosphate: step 2/2.</text>
</comment>
<dbReference type="InterPro" id="IPR016185">
    <property type="entry name" value="PreATP-grasp_dom_sf"/>
</dbReference>
<accession>A0ABV8K847</accession>
<evidence type="ECO:0000256" key="2">
    <source>
        <dbReference type="ARBA" id="ARBA00001946"/>
    </source>
</evidence>
<comment type="catalytic activity">
    <reaction evidence="12">
        <text>5-phospho-beta-D-ribosylamine + glycine + ATP = N(1)-(5-phospho-beta-D-ribosyl)glycinamide + ADP + phosphate + H(+)</text>
        <dbReference type="Rhea" id="RHEA:17453"/>
        <dbReference type="ChEBI" id="CHEBI:15378"/>
        <dbReference type="ChEBI" id="CHEBI:30616"/>
        <dbReference type="ChEBI" id="CHEBI:43474"/>
        <dbReference type="ChEBI" id="CHEBI:57305"/>
        <dbReference type="ChEBI" id="CHEBI:58681"/>
        <dbReference type="ChEBI" id="CHEBI:143788"/>
        <dbReference type="ChEBI" id="CHEBI:456216"/>
        <dbReference type="EC" id="6.3.4.13"/>
    </reaction>
</comment>
<keyword evidence="6 13" id="KW-0547">Nucleotide-binding</keyword>
<keyword evidence="16" id="KW-1185">Reference proteome</keyword>
<evidence type="ECO:0000259" key="14">
    <source>
        <dbReference type="PROSITE" id="PS50975"/>
    </source>
</evidence>
<dbReference type="PANTHER" id="PTHR43472">
    <property type="entry name" value="PHOSPHORIBOSYLAMINE--GLYCINE LIGASE"/>
    <property type="match status" value="1"/>
</dbReference>
<dbReference type="Gene3D" id="3.90.600.10">
    <property type="entry name" value="Phosphoribosylglycinamide synthetase, C-terminal domain"/>
    <property type="match status" value="1"/>
</dbReference>
<evidence type="ECO:0000313" key="16">
    <source>
        <dbReference type="Proteomes" id="UP001595715"/>
    </source>
</evidence>
<dbReference type="InterPro" id="IPR013815">
    <property type="entry name" value="ATP_grasp_subdomain_1"/>
</dbReference>
<sequence length="421" mass="44880">MRVLVIGGGGREHAIVWALSKSEKVKQIFCAPGNAGIAELAECAPIPVNQFDDLITYTKDNAIDLVFVGPDDPLADGIVDAFEAHNIPVYGPRKNAAEIEGSKIFMKDLLRKYNIPTAKYETFTDYEAALAYLREQSAPIVVKADGLAAGKGVTVAYSIEEAEKALHDMMVDKVFGQSGGSVVIEEFLQGQEMSILAFVDGETVRAMVPAQDHKPVFDDDKGPNTGGMGTYSPLPHIDPALVEDAIENIIKPTAKAMVSEGRPFRGVLFAGLMITSSGVKTIEFNARMGDPETQVVLPRLKTDLLDIVLASLNGRLDQLEIEWSDEAAVCVIAASEGYPAAYPKGRAITGLEAAKAQGALVFHAGTALTDGEIVTSGGRVLGIVGLGRDIAEARARAYEAVSAVHFEGMHARTDIAAKALR</sequence>
<dbReference type="GO" id="GO:0004637">
    <property type="term" value="F:phosphoribosylamine-glycine ligase activity"/>
    <property type="evidence" value="ECO:0007669"/>
    <property type="project" value="UniProtKB-EC"/>
</dbReference>
<evidence type="ECO:0000256" key="7">
    <source>
        <dbReference type="ARBA" id="ARBA00022755"/>
    </source>
</evidence>
<dbReference type="Pfam" id="PF02843">
    <property type="entry name" value="GARS_C"/>
    <property type="match status" value="1"/>
</dbReference>
<keyword evidence="7 12" id="KW-0658">Purine biosynthesis</keyword>
<dbReference type="InterPro" id="IPR020562">
    <property type="entry name" value="PRibGlycinamide_synth_N"/>
</dbReference>
<evidence type="ECO:0000256" key="10">
    <source>
        <dbReference type="ARBA" id="ARBA00042242"/>
    </source>
</evidence>
<dbReference type="InterPro" id="IPR020561">
    <property type="entry name" value="PRibGlycinamid_synth_ATP-grasp"/>
</dbReference>
<proteinExistence type="inferred from homology"/>
<evidence type="ECO:0000256" key="12">
    <source>
        <dbReference type="HAMAP-Rule" id="MF_00138"/>
    </source>
</evidence>